<name>A0A183CC17_GLOPA</name>
<feature type="compositionally biased region" description="Polar residues" evidence="1">
    <location>
        <begin position="184"/>
        <end position="199"/>
    </location>
</feature>
<evidence type="ECO:0000256" key="1">
    <source>
        <dbReference type="SAM" id="MobiDB-lite"/>
    </source>
</evidence>
<reference evidence="2" key="1">
    <citation type="submission" date="2013-12" db="EMBL/GenBank/DDBJ databases">
        <authorList>
            <person name="Aslett M."/>
        </authorList>
    </citation>
    <scope>NUCLEOTIDE SEQUENCE [LARGE SCALE GENOMIC DNA]</scope>
    <source>
        <strain evidence="2">Lindley</strain>
    </source>
</reference>
<feature type="region of interest" description="Disordered" evidence="1">
    <location>
        <begin position="351"/>
        <end position="422"/>
    </location>
</feature>
<feature type="compositionally biased region" description="Polar residues" evidence="1">
    <location>
        <begin position="487"/>
        <end position="499"/>
    </location>
</feature>
<evidence type="ECO:0000313" key="2">
    <source>
        <dbReference type="Proteomes" id="UP000050741"/>
    </source>
</evidence>
<feature type="region of interest" description="Disordered" evidence="1">
    <location>
        <begin position="178"/>
        <end position="210"/>
    </location>
</feature>
<feature type="region of interest" description="Disordered" evidence="1">
    <location>
        <begin position="458"/>
        <end position="505"/>
    </location>
</feature>
<evidence type="ECO:0000313" key="3">
    <source>
        <dbReference type="WBParaSite" id="GPLIN_001041800"/>
    </source>
</evidence>
<keyword evidence="2" id="KW-1185">Reference proteome</keyword>
<proteinExistence type="predicted"/>
<feature type="region of interest" description="Disordered" evidence="1">
    <location>
        <begin position="302"/>
        <end position="336"/>
    </location>
</feature>
<reference evidence="3" key="3">
    <citation type="submission" date="2016-06" db="UniProtKB">
        <authorList>
            <consortium name="WormBaseParasite"/>
        </authorList>
    </citation>
    <scope>IDENTIFICATION</scope>
</reference>
<dbReference type="WBParaSite" id="GPLIN_001041800">
    <property type="protein sequence ID" value="GPLIN_001041800"/>
    <property type="gene ID" value="GPLIN_001041800"/>
</dbReference>
<dbReference type="AlphaFoldDB" id="A0A183CC17"/>
<feature type="compositionally biased region" description="Polar residues" evidence="1">
    <location>
        <begin position="385"/>
        <end position="397"/>
    </location>
</feature>
<accession>A0A183CC17</accession>
<feature type="compositionally biased region" description="Low complexity" evidence="1">
    <location>
        <begin position="327"/>
        <end position="336"/>
    </location>
</feature>
<protein>
    <submittedName>
        <fullName evidence="3">Serine/arginine repetitive matrix protein 2</fullName>
    </submittedName>
</protein>
<feature type="compositionally biased region" description="Basic and acidic residues" evidence="1">
    <location>
        <begin position="302"/>
        <end position="311"/>
    </location>
</feature>
<sequence>MANDNNANEQYLWMNDALGDDDGVGSDGERFSELIADTMANDTNANEQYFWMRDALGDDDGVGSDGERFSELIADTVGGRTRAEHVALQRHAEIDAAQAQYRYIIRFLLQAAQPVTDSARWAAAFSSIRTRAMGSAREIEHHRAGSSTKPLISPFLKARRSHSLSDYPPLYDFSRRPHIRPPSNVRTTPSIPDSVCRSSPTRRSHSLSDYPPLYDFSRRPHIRQGSLGSSYRNAAPDPNFYRRRYINSLLKDIRRNKDLARKLEGRHEELDDACRRDAEELSIIRRERELLVRELELQSREHDMEEYERRRVPPQPILKHSASFPPNGSSSGGCNNTNRVNFASPICTAKEYTPTNSTSGDRVPPPPRVMTGVQPVQQQKQHHQSGSLRSRTVSSPSRDGHASRRSRTPTPAPRVRAADVNREREQVNELRGVCFAHFCLCQEQQRVAHETEFRDVQQRARSITADQRRRATTARRPAGGPPVSRRNAGTNPANASSIFQFVPSH</sequence>
<reference evidence="2" key="2">
    <citation type="submission" date="2014-05" db="EMBL/GenBank/DDBJ databases">
        <title>The genome and life-stage specific transcriptomes of Globodera pallida elucidate key aspects of plant parasitism by a cyst nematode.</title>
        <authorList>
            <person name="Cotton J.A."/>
            <person name="Lilley C.J."/>
            <person name="Jones L.M."/>
            <person name="Kikuchi T."/>
            <person name="Reid A.J."/>
            <person name="Thorpe P."/>
            <person name="Tsai I.J."/>
            <person name="Beasley H."/>
            <person name="Blok V."/>
            <person name="Cock P.J.A."/>
            <person name="Van den Akker S.E."/>
            <person name="Holroyd N."/>
            <person name="Hunt M."/>
            <person name="Mantelin S."/>
            <person name="Naghra H."/>
            <person name="Pain A."/>
            <person name="Palomares-Rius J.E."/>
            <person name="Zarowiecki M."/>
            <person name="Berriman M."/>
            <person name="Jones J.T."/>
            <person name="Urwin P.E."/>
        </authorList>
    </citation>
    <scope>NUCLEOTIDE SEQUENCE [LARGE SCALE GENOMIC DNA]</scope>
    <source>
        <strain evidence="2">Lindley</strain>
    </source>
</reference>
<organism evidence="2 3">
    <name type="scientific">Globodera pallida</name>
    <name type="common">Potato cyst nematode worm</name>
    <name type="synonym">Heterodera pallida</name>
    <dbReference type="NCBI Taxonomy" id="36090"/>
    <lineage>
        <taxon>Eukaryota</taxon>
        <taxon>Metazoa</taxon>
        <taxon>Ecdysozoa</taxon>
        <taxon>Nematoda</taxon>
        <taxon>Chromadorea</taxon>
        <taxon>Rhabditida</taxon>
        <taxon>Tylenchina</taxon>
        <taxon>Tylenchomorpha</taxon>
        <taxon>Tylenchoidea</taxon>
        <taxon>Heteroderidae</taxon>
        <taxon>Heteroderinae</taxon>
        <taxon>Globodera</taxon>
    </lineage>
</organism>
<dbReference type="Proteomes" id="UP000050741">
    <property type="component" value="Unassembled WGS sequence"/>
</dbReference>